<name>A0AAU7DWP8_9MICO</name>
<dbReference type="GO" id="GO:0006508">
    <property type="term" value="P:proteolysis"/>
    <property type="evidence" value="ECO:0007669"/>
    <property type="project" value="UniProtKB-KW"/>
</dbReference>
<dbReference type="InterPro" id="IPR001940">
    <property type="entry name" value="Peptidase_S1C"/>
</dbReference>
<reference evidence="1" key="1">
    <citation type="submission" date="2024-02" db="EMBL/GenBank/DDBJ databases">
        <title>Tomenella chthoni gen. nov. sp. nov., a member of the family Jonesiaceae isolated from bat guano.</title>
        <authorList>
            <person name="Miller S.L."/>
            <person name="King J."/>
            <person name="Sankaranarayanan K."/>
            <person name="Lawson P.A."/>
        </authorList>
    </citation>
    <scope>NUCLEOTIDE SEQUENCE</scope>
    <source>
        <strain evidence="1">BS-20</strain>
    </source>
</reference>
<dbReference type="InterPro" id="IPR009003">
    <property type="entry name" value="Peptidase_S1_PA"/>
</dbReference>
<dbReference type="PANTHER" id="PTHR43019">
    <property type="entry name" value="SERINE ENDOPROTEASE DEGS"/>
    <property type="match status" value="1"/>
</dbReference>
<organism evidence="1">
    <name type="scientific">Jonesiaceae bacterium BS-20</name>
    <dbReference type="NCBI Taxonomy" id="3120821"/>
    <lineage>
        <taxon>Bacteria</taxon>
        <taxon>Bacillati</taxon>
        <taxon>Actinomycetota</taxon>
        <taxon>Actinomycetes</taxon>
        <taxon>Micrococcales</taxon>
        <taxon>Jonesiaceae</taxon>
    </lineage>
</organism>
<accession>A0AAU7DWP8</accession>
<dbReference type="PROSITE" id="PS51257">
    <property type="entry name" value="PROKAR_LIPOPROTEIN"/>
    <property type="match status" value="1"/>
</dbReference>
<gene>
    <name evidence="1" type="ORF">V5R04_05000</name>
</gene>
<dbReference type="SUPFAM" id="SSF50494">
    <property type="entry name" value="Trypsin-like serine proteases"/>
    <property type="match status" value="1"/>
</dbReference>
<keyword evidence="1" id="KW-0645">Protease</keyword>
<dbReference type="EMBL" id="CP146203">
    <property type="protein sequence ID" value="XBH22582.1"/>
    <property type="molecule type" value="Genomic_DNA"/>
</dbReference>
<dbReference type="Pfam" id="PF13365">
    <property type="entry name" value="Trypsin_2"/>
    <property type="match status" value="1"/>
</dbReference>
<sequence>MTHRFRLLGAGIALLFVTACGIVPDFPEPIPDYVPALPEAEPAHGSLTKYGFSEAQRIAVRVRNISCTDVIRGTGFAIDDRTLVTNKHVVEGTNKLQLSTYDGRDVDVTSSATAGIADLAIVRTTEDLETFPTIAEDDPEIGDLISIVGFPKGGELTVSQGMVLQYTEDPLNENLGKVILTDATVEPGSSGSAALDEEGRVIGVVYAKSNSGYTYIIPVSMLTGLLDDEASFVPQTESTCS</sequence>
<evidence type="ECO:0000313" key="1">
    <source>
        <dbReference type="EMBL" id="XBH22582.1"/>
    </source>
</evidence>
<keyword evidence="1" id="KW-0378">Hydrolase</keyword>
<proteinExistence type="predicted"/>
<dbReference type="GO" id="GO:0004252">
    <property type="term" value="F:serine-type endopeptidase activity"/>
    <property type="evidence" value="ECO:0007669"/>
    <property type="project" value="InterPro"/>
</dbReference>
<dbReference type="PRINTS" id="PR00834">
    <property type="entry name" value="PROTEASES2C"/>
</dbReference>
<dbReference type="PANTHER" id="PTHR43019:SF23">
    <property type="entry name" value="PROTEASE DO-LIKE 5, CHLOROPLASTIC"/>
    <property type="match status" value="1"/>
</dbReference>
<dbReference type="Gene3D" id="2.40.10.120">
    <property type="match status" value="1"/>
</dbReference>
<dbReference type="AlphaFoldDB" id="A0AAU7DWP8"/>
<protein>
    <submittedName>
        <fullName evidence="1">Serine protease</fullName>
    </submittedName>
</protein>